<evidence type="ECO:0000313" key="2">
    <source>
        <dbReference type="Proteomes" id="UP000549250"/>
    </source>
</evidence>
<reference evidence="1 2" key="1">
    <citation type="submission" date="2020-08" db="EMBL/GenBank/DDBJ databases">
        <title>Genomic Encyclopedia of Type Strains, Phase III (KMG-III): the genomes of soil and plant-associated and newly described type strains.</title>
        <authorList>
            <person name="Whitman W."/>
        </authorList>
    </citation>
    <scope>NUCLEOTIDE SEQUENCE [LARGE SCALE GENOMIC DNA]</scope>
    <source>
        <strain evidence="1 2">CECT 4462</strain>
    </source>
</reference>
<accession>A0A839SYY8</accession>
<evidence type="ECO:0000313" key="1">
    <source>
        <dbReference type="EMBL" id="MBB3101909.1"/>
    </source>
</evidence>
<gene>
    <name evidence="1" type="ORF">FHR87_000269</name>
</gene>
<dbReference type="Proteomes" id="UP000549250">
    <property type="component" value="Unassembled WGS sequence"/>
</dbReference>
<sequence>MNKSMLVGAVLGAVGGVIAAYVAMPIRRRKPAAVR</sequence>
<organism evidence="1 2">
    <name type="scientific">Azomonas macrocytogenes</name>
    <name type="common">Azotobacter macrocytogenes</name>
    <dbReference type="NCBI Taxonomy" id="69962"/>
    <lineage>
        <taxon>Bacteria</taxon>
        <taxon>Pseudomonadati</taxon>
        <taxon>Pseudomonadota</taxon>
        <taxon>Gammaproteobacteria</taxon>
        <taxon>Pseudomonadales</taxon>
        <taxon>Pseudomonadaceae</taxon>
        <taxon>Azomonas</taxon>
    </lineage>
</organism>
<keyword evidence="2" id="KW-1185">Reference proteome</keyword>
<dbReference type="AlphaFoldDB" id="A0A839SYY8"/>
<proteinExistence type="predicted"/>
<dbReference type="EMBL" id="JACHXI010000001">
    <property type="protein sequence ID" value="MBB3101909.1"/>
    <property type="molecule type" value="Genomic_DNA"/>
</dbReference>
<protein>
    <submittedName>
        <fullName evidence="1">Uncharacterized protein YcfJ</fullName>
    </submittedName>
</protein>
<comment type="caution">
    <text evidence="1">The sequence shown here is derived from an EMBL/GenBank/DDBJ whole genome shotgun (WGS) entry which is preliminary data.</text>
</comment>
<name>A0A839SYY8_AZOMA</name>